<proteinExistence type="predicted"/>
<dbReference type="AlphaFoldDB" id="A0A923MCK2"/>
<feature type="chain" id="PRO_5037345964" evidence="1">
    <location>
        <begin position="23"/>
        <end position="157"/>
    </location>
</feature>
<dbReference type="Proteomes" id="UP000596827">
    <property type="component" value="Unassembled WGS sequence"/>
</dbReference>
<dbReference type="Pfam" id="PF13211">
    <property type="entry name" value="DUF4019"/>
    <property type="match status" value="1"/>
</dbReference>
<dbReference type="EMBL" id="JACORU010000008">
    <property type="protein sequence ID" value="MBC5766829.1"/>
    <property type="molecule type" value="Genomic_DNA"/>
</dbReference>
<feature type="signal peptide" evidence="1">
    <location>
        <begin position="1"/>
        <end position="22"/>
    </location>
</feature>
<name>A0A923MCK2_9BURK</name>
<organism evidence="2 3">
    <name type="scientific">Ramlibacter albus</name>
    <dbReference type="NCBI Taxonomy" id="2079448"/>
    <lineage>
        <taxon>Bacteria</taxon>
        <taxon>Pseudomonadati</taxon>
        <taxon>Pseudomonadota</taxon>
        <taxon>Betaproteobacteria</taxon>
        <taxon>Burkholderiales</taxon>
        <taxon>Comamonadaceae</taxon>
        <taxon>Ramlibacter</taxon>
    </lineage>
</organism>
<comment type="caution">
    <text evidence="2">The sequence shown here is derived from an EMBL/GenBank/DDBJ whole genome shotgun (WGS) entry which is preliminary data.</text>
</comment>
<protein>
    <submittedName>
        <fullName evidence="2">DUF4019 domain-containing protein</fullName>
    </submittedName>
</protein>
<accession>A0A923MCK2</accession>
<gene>
    <name evidence="2" type="ORF">H8R02_20355</name>
</gene>
<keyword evidence="3" id="KW-1185">Reference proteome</keyword>
<dbReference type="InterPro" id="IPR025091">
    <property type="entry name" value="DUF4019"/>
</dbReference>
<keyword evidence="1" id="KW-0732">Signal</keyword>
<evidence type="ECO:0000313" key="3">
    <source>
        <dbReference type="Proteomes" id="UP000596827"/>
    </source>
</evidence>
<evidence type="ECO:0000256" key="1">
    <source>
        <dbReference type="SAM" id="SignalP"/>
    </source>
</evidence>
<evidence type="ECO:0000313" key="2">
    <source>
        <dbReference type="EMBL" id="MBC5766829.1"/>
    </source>
</evidence>
<dbReference type="RefSeq" id="WP_187083325.1">
    <property type="nucleotide sequence ID" value="NZ_JACORU010000008.1"/>
</dbReference>
<sequence length="157" mass="17262">MKLSLRPAALAAALLATCSLQAQPAAAPSAAAAASAAAAQDAEKENVGRLTAQAWLVVLDRRDWGVAWDNSSNLFRRNVPLDKWMDAIPKVREPFGVLVERRPVQTVYKTTLPGHPNGEYVTVIFESKFDRKADVVERVTTMREPDGRWRVTGYSAQ</sequence>
<reference evidence="2" key="1">
    <citation type="submission" date="2020-08" db="EMBL/GenBank/DDBJ databases">
        <title>Ramlibacter sp. GTP1 16S ribosomal RNA gene genome sequencing and assembly.</title>
        <authorList>
            <person name="Kang M."/>
        </authorList>
    </citation>
    <scope>NUCLEOTIDE SEQUENCE</scope>
    <source>
        <strain evidence="2">GTP1</strain>
    </source>
</reference>